<organism evidence="2 3">
    <name type="scientific">Arthrobotrys conoides</name>
    <dbReference type="NCBI Taxonomy" id="74498"/>
    <lineage>
        <taxon>Eukaryota</taxon>
        <taxon>Fungi</taxon>
        <taxon>Dikarya</taxon>
        <taxon>Ascomycota</taxon>
        <taxon>Pezizomycotina</taxon>
        <taxon>Orbiliomycetes</taxon>
        <taxon>Orbiliales</taxon>
        <taxon>Orbiliaceae</taxon>
        <taxon>Arthrobotrys</taxon>
    </lineage>
</organism>
<protein>
    <submittedName>
        <fullName evidence="2">Uncharacterized protein</fullName>
    </submittedName>
</protein>
<comment type="caution">
    <text evidence="2">The sequence shown here is derived from an EMBL/GenBank/DDBJ whole genome shotgun (WGS) entry which is preliminary data.</text>
</comment>
<dbReference type="Proteomes" id="UP001307849">
    <property type="component" value="Unassembled WGS sequence"/>
</dbReference>
<proteinExistence type="predicted"/>
<keyword evidence="1" id="KW-0812">Transmembrane</keyword>
<dbReference type="EMBL" id="JAVHJM010000001">
    <property type="protein sequence ID" value="KAK6521733.1"/>
    <property type="molecule type" value="Genomic_DNA"/>
</dbReference>
<reference evidence="2 3" key="1">
    <citation type="submission" date="2019-10" db="EMBL/GenBank/DDBJ databases">
        <authorList>
            <person name="Palmer J.M."/>
        </authorList>
    </citation>
    <scope>NUCLEOTIDE SEQUENCE [LARGE SCALE GENOMIC DNA]</scope>
    <source>
        <strain evidence="2 3">TWF506</strain>
    </source>
</reference>
<name>A0AAN8S280_9PEZI</name>
<evidence type="ECO:0000313" key="3">
    <source>
        <dbReference type="Proteomes" id="UP001307849"/>
    </source>
</evidence>
<accession>A0AAN8S280</accession>
<keyword evidence="1" id="KW-1133">Transmembrane helix</keyword>
<dbReference type="AlphaFoldDB" id="A0AAN8S280"/>
<keyword evidence="1" id="KW-0472">Membrane</keyword>
<evidence type="ECO:0000256" key="1">
    <source>
        <dbReference type="SAM" id="Phobius"/>
    </source>
</evidence>
<evidence type="ECO:0000313" key="2">
    <source>
        <dbReference type="EMBL" id="KAK6521733.1"/>
    </source>
</evidence>
<gene>
    <name evidence="2" type="ORF">TWF506_001936</name>
</gene>
<sequence length="206" mass="23248">MAGAFSNTAEFQELIRQTLELDPKDLVSAQNHGSKDVHELTLELKRQMAGIRTVILRGDRLSEEEAVFLDLKEHSIYSRVAFYRLAAAKIFCLAVVLVDTIEKGIKVVTPHGQDIVIVPAQWQGVVRCEQGASTKSADEVNSFEQDIIHLYRELDSAWNKNQALAKRIKTLKREKAAQEYMISSLRSTLNWIFLAVCFFIALVVTV</sequence>
<keyword evidence="3" id="KW-1185">Reference proteome</keyword>
<feature type="transmembrane region" description="Helical" evidence="1">
    <location>
        <begin position="188"/>
        <end position="205"/>
    </location>
</feature>